<comment type="caution">
    <text evidence="3">The sequence shown here is derived from an EMBL/GenBank/DDBJ whole genome shotgun (WGS) entry which is preliminary data.</text>
</comment>
<gene>
    <name evidence="3" type="ORF">B1A74_10170</name>
</gene>
<dbReference type="Pfam" id="PF00106">
    <property type="entry name" value="adh_short"/>
    <property type="match status" value="1"/>
</dbReference>
<evidence type="ECO:0000256" key="2">
    <source>
        <dbReference type="ARBA" id="ARBA00023002"/>
    </source>
</evidence>
<dbReference type="AlphaFoldDB" id="A0A1V2ZWQ0"/>
<evidence type="ECO:0000313" key="3">
    <source>
        <dbReference type="EMBL" id="OOC09558.1"/>
    </source>
</evidence>
<dbReference type="PRINTS" id="PR00081">
    <property type="entry name" value="GDHRDH"/>
</dbReference>
<evidence type="ECO:0000313" key="4">
    <source>
        <dbReference type="Proteomes" id="UP000189177"/>
    </source>
</evidence>
<organism evidence="3 4">
    <name type="scientific">Thioalkalivibrio halophilus</name>
    <dbReference type="NCBI Taxonomy" id="252474"/>
    <lineage>
        <taxon>Bacteria</taxon>
        <taxon>Pseudomonadati</taxon>
        <taxon>Pseudomonadota</taxon>
        <taxon>Gammaproteobacteria</taxon>
        <taxon>Chromatiales</taxon>
        <taxon>Ectothiorhodospiraceae</taxon>
        <taxon>Thioalkalivibrio</taxon>
    </lineage>
</organism>
<evidence type="ECO:0000256" key="1">
    <source>
        <dbReference type="ARBA" id="ARBA00006484"/>
    </source>
</evidence>
<keyword evidence="4" id="KW-1185">Reference proteome</keyword>
<name>A0A1V2ZWQ0_9GAMM</name>
<dbReference type="PANTHER" id="PTHR43008:SF8">
    <property type="entry name" value="BENZIL REDUCTASE ((S)-BENZOIN FORMING) IRC24"/>
    <property type="match status" value="1"/>
</dbReference>
<dbReference type="RefSeq" id="WP_077244568.1">
    <property type="nucleotide sequence ID" value="NZ_MUZR01000044.1"/>
</dbReference>
<dbReference type="EMBL" id="MUZR01000044">
    <property type="protein sequence ID" value="OOC09558.1"/>
    <property type="molecule type" value="Genomic_DNA"/>
</dbReference>
<sequence>MTSTTPQSALITGNSSGLGLGLTRVLAADGASVYGMSRRGCPDDGVAGDVQIDLADFDAIPEAMDRLLQGVTRLDLVILNAGLLGHIQRMPDAPMDELRLLMDVNTFANKVILDRLLTREIAVGQIVAISSGAAVFGNAGWSGYSLSKAALNMLMQLYSHEFPGVPVHSLAPGLIDTAMQDYLCDEADSETFTALQRLKAARGTRTMPEPETAARDIFDVLPRLREQPSGSFVDIRALNDPEEYARLTGRR</sequence>
<dbReference type="InterPro" id="IPR002347">
    <property type="entry name" value="SDR_fam"/>
</dbReference>
<dbReference type="GO" id="GO:0050664">
    <property type="term" value="F:oxidoreductase activity, acting on NAD(P)H, oxygen as acceptor"/>
    <property type="evidence" value="ECO:0007669"/>
    <property type="project" value="TreeGrafter"/>
</dbReference>
<protein>
    <submittedName>
        <fullName evidence="3">Alcohol dehydrogenase</fullName>
    </submittedName>
</protein>
<dbReference type="Proteomes" id="UP000189177">
    <property type="component" value="Unassembled WGS sequence"/>
</dbReference>
<keyword evidence="2" id="KW-0560">Oxidoreductase</keyword>
<dbReference type="OrthoDB" id="5786478at2"/>
<dbReference type="SUPFAM" id="SSF51735">
    <property type="entry name" value="NAD(P)-binding Rossmann-fold domains"/>
    <property type="match status" value="1"/>
</dbReference>
<dbReference type="InterPro" id="IPR036291">
    <property type="entry name" value="NAD(P)-bd_dom_sf"/>
</dbReference>
<reference evidence="3 4" key="1">
    <citation type="submission" date="2017-02" db="EMBL/GenBank/DDBJ databases">
        <title>Genomic diversity within the haloalkaliphilic genus Thioalkalivibrio.</title>
        <authorList>
            <person name="Ahn A.-C."/>
            <person name="Meier-Kolthoff J."/>
            <person name="Overmars L."/>
            <person name="Richter M."/>
            <person name="Woyke T."/>
            <person name="Sorokin D.Y."/>
            <person name="Muyzer G."/>
        </authorList>
    </citation>
    <scope>NUCLEOTIDE SEQUENCE [LARGE SCALE GENOMIC DNA]</scope>
    <source>
        <strain evidence="3 4">HL17</strain>
    </source>
</reference>
<dbReference type="PANTHER" id="PTHR43008">
    <property type="entry name" value="BENZIL REDUCTASE"/>
    <property type="match status" value="1"/>
</dbReference>
<dbReference type="Gene3D" id="3.40.50.720">
    <property type="entry name" value="NAD(P)-binding Rossmann-like Domain"/>
    <property type="match status" value="1"/>
</dbReference>
<comment type="similarity">
    <text evidence="1">Belongs to the short-chain dehydrogenases/reductases (SDR) family.</text>
</comment>
<dbReference type="STRING" id="252474.B1A74_10170"/>
<accession>A0A1V2ZWQ0</accession>
<proteinExistence type="inferred from homology"/>